<feature type="transmembrane region" description="Helical" evidence="5">
    <location>
        <begin position="70"/>
        <end position="93"/>
    </location>
</feature>
<dbReference type="Pfam" id="PF12832">
    <property type="entry name" value="MFS_1_like"/>
    <property type="match status" value="1"/>
</dbReference>
<keyword evidence="3 5" id="KW-1133">Transmembrane helix</keyword>
<dbReference type="EMBL" id="CP013050">
    <property type="protein sequence ID" value="ALM76506.1"/>
    <property type="molecule type" value="Genomic_DNA"/>
</dbReference>
<keyword evidence="2 5" id="KW-0812">Transmembrane</keyword>
<feature type="transmembrane region" description="Helical" evidence="5">
    <location>
        <begin position="45"/>
        <end position="64"/>
    </location>
</feature>
<dbReference type="InterPro" id="IPR036259">
    <property type="entry name" value="MFS_trans_sf"/>
</dbReference>
<comment type="subcellular location">
    <subcellularLocation>
        <location evidence="1">Membrane</location>
        <topology evidence="1">Multi-pass membrane protein</topology>
    </subcellularLocation>
</comment>
<feature type="transmembrane region" description="Helical" evidence="5">
    <location>
        <begin position="197"/>
        <end position="215"/>
    </location>
</feature>
<feature type="transmembrane region" description="Helical" evidence="5">
    <location>
        <begin position="326"/>
        <end position="344"/>
    </location>
</feature>
<dbReference type="SUPFAM" id="SSF103473">
    <property type="entry name" value="MFS general substrate transporter"/>
    <property type="match status" value="1"/>
</dbReference>
<evidence type="ECO:0000313" key="7">
    <source>
        <dbReference type="EMBL" id="ALM76506.1"/>
    </source>
</evidence>
<evidence type="ECO:0000256" key="5">
    <source>
        <dbReference type="SAM" id="Phobius"/>
    </source>
</evidence>
<feature type="transmembrane region" description="Helical" evidence="5">
    <location>
        <begin position="113"/>
        <end position="130"/>
    </location>
</feature>
<dbReference type="Proteomes" id="UP000066042">
    <property type="component" value="Chromosome"/>
</dbReference>
<accession>A0A0S1XFA0</accession>
<sequence length="373" mass="41870">MPLYLLQLGGNVQMVGIMNSLASLSSMIGSLFWGKLSDRTLRRKIFILFGFFSVSIFLTVLSFANSPAEFIILNAVYSFFLASTLSVPIVLVLRSVRKHSWDYGIGKFNEISGWAWVFGLGLGFVLSQYLTIRQLLLLFAILNIPSLIWGAKTIREIPIYVNRKSIRIFGNYVVEKIRYVPTFMLHINLRKPKFGKFYFASFLFWISVGMYFSQFPVLLAENGFERRYIYLAAILNSSVSAFMYLKVGLMLENRDKLKVLKEGIALRLIGIATILIGTFMLPYLLPLAFLSYFLAGYSWSFISISSTSIVGKLAGEREKGTAMGTFNLINSLGYIIGSFLSGFLVYAGGFTANFGASSLFALLSLLSLRKLEI</sequence>
<feature type="transmembrane region" description="Helical" evidence="5">
    <location>
        <begin position="291"/>
        <end position="314"/>
    </location>
</feature>
<dbReference type="PROSITE" id="PS50850">
    <property type="entry name" value="MFS"/>
    <property type="match status" value="1"/>
</dbReference>
<evidence type="ECO:0000259" key="6">
    <source>
        <dbReference type="PROSITE" id="PS50850"/>
    </source>
</evidence>
<proteinExistence type="predicted"/>
<dbReference type="AlphaFoldDB" id="A0A0S1XFA0"/>
<reference evidence="7 8" key="1">
    <citation type="journal article" date="2016" name="Genome Announc.">
        <title>Complete genome sequence of the hyperthermophilic and piezophilic archaeon Thermococcus barophilus Ch5, capable of growth at the expense of hydrogenogenesis from carbon monoxide and formate.</title>
        <authorList>
            <person name="Oger P."/>
            <person name="Sokolova T.G."/>
            <person name="Kozhevnikova D.A."/>
            <person name="Taranov E.A."/>
            <person name="Vannier P."/>
            <person name="Lee H.S."/>
            <person name="Kwon K.K."/>
            <person name="Kang S.G."/>
            <person name="Lee J.H."/>
            <person name="Bonch-Osmolovskaya E.A."/>
            <person name="Lebedinsky A.V."/>
        </authorList>
    </citation>
    <scope>NUCLEOTIDE SEQUENCE [LARGE SCALE GENOMIC DNA]</scope>
    <source>
        <strain evidence="8">Ch5</strain>
    </source>
</reference>
<dbReference type="PANTHER" id="PTHR23518">
    <property type="entry name" value="C-METHYLTRANSFERASE"/>
    <property type="match status" value="1"/>
</dbReference>
<feature type="transmembrane region" description="Helical" evidence="5">
    <location>
        <begin position="136"/>
        <end position="154"/>
    </location>
</feature>
<dbReference type="Gene3D" id="1.20.1250.20">
    <property type="entry name" value="MFS general substrate transporter like domains"/>
    <property type="match status" value="1"/>
</dbReference>
<dbReference type="STRING" id="55802.TBCH5v1_2617"/>
<dbReference type="InterPro" id="IPR024989">
    <property type="entry name" value="MFS_assoc_dom"/>
</dbReference>
<dbReference type="GO" id="GO:0022857">
    <property type="term" value="F:transmembrane transporter activity"/>
    <property type="evidence" value="ECO:0007669"/>
    <property type="project" value="InterPro"/>
</dbReference>
<feature type="transmembrane region" description="Helical" evidence="5">
    <location>
        <begin position="265"/>
        <end position="285"/>
    </location>
</feature>
<dbReference type="PANTHER" id="PTHR23518:SF2">
    <property type="entry name" value="MAJOR FACILITATOR SUPERFAMILY TRANSPORTER"/>
    <property type="match status" value="1"/>
</dbReference>
<dbReference type="InterPro" id="IPR020846">
    <property type="entry name" value="MFS_dom"/>
</dbReference>
<organism evidence="7 8">
    <name type="scientific">Thermococcus barophilus</name>
    <dbReference type="NCBI Taxonomy" id="55802"/>
    <lineage>
        <taxon>Archaea</taxon>
        <taxon>Methanobacteriati</taxon>
        <taxon>Methanobacteriota</taxon>
        <taxon>Thermococci</taxon>
        <taxon>Thermococcales</taxon>
        <taxon>Thermococcaceae</taxon>
        <taxon>Thermococcus</taxon>
    </lineage>
</organism>
<protein>
    <recommendedName>
        <fullName evidence="6">Major facilitator superfamily (MFS) profile domain-containing protein</fullName>
    </recommendedName>
</protein>
<dbReference type="GO" id="GO:0016020">
    <property type="term" value="C:membrane"/>
    <property type="evidence" value="ECO:0007669"/>
    <property type="project" value="UniProtKB-SubCell"/>
</dbReference>
<evidence type="ECO:0000313" key="8">
    <source>
        <dbReference type="Proteomes" id="UP000066042"/>
    </source>
</evidence>
<evidence type="ECO:0000256" key="2">
    <source>
        <dbReference type="ARBA" id="ARBA00022692"/>
    </source>
</evidence>
<evidence type="ECO:0000256" key="1">
    <source>
        <dbReference type="ARBA" id="ARBA00004141"/>
    </source>
</evidence>
<keyword evidence="4 5" id="KW-0472">Membrane</keyword>
<feature type="transmembrane region" description="Helical" evidence="5">
    <location>
        <begin position="227"/>
        <end position="245"/>
    </location>
</feature>
<gene>
    <name evidence="7" type="ORF">TBCH5v1_2617</name>
</gene>
<name>A0A0S1XFA0_THEBA</name>
<feature type="domain" description="Major facilitator superfamily (MFS) profile" evidence="6">
    <location>
        <begin position="1"/>
        <end position="373"/>
    </location>
</feature>
<evidence type="ECO:0000256" key="3">
    <source>
        <dbReference type="ARBA" id="ARBA00022989"/>
    </source>
</evidence>
<dbReference type="PATRIC" id="fig|55802.8.peg.2603"/>
<feature type="transmembrane region" description="Helical" evidence="5">
    <location>
        <begin position="12"/>
        <end position="33"/>
    </location>
</feature>
<evidence type="ECO:0000256" key="4">
    <source>
        <dbReference type="ARBA" id="ARBA00023136"/>
    </source>
</evidence>